<accession>S3ZVH8</accession>
<gene>
    <name evidence="2" type="ORF">STRAU_4533</name>
</gene>
<proteinExistence type="predicted"/>
<organism evidence="2 3">
    <name type="scientific">Streptomyces aurantiacus JA 4570</name>
    <dbReference type="NCBI Taxonomy" id="1286094"/>
    <lineage>
        <taxon>Bacteria</taxon>
        <taxon>Bacillati</taxon>
        <taxon>Actinomycetota</taxon>
        <taxon>Actinomycetes</taxon>
        <taxon>Kitasatosporales</taxon>
        <taxon>Streptomycetaceae</taxon>
        <taxon>Streptomyces</taxon>
        <taxon>Streptomyces aurantiacus group</taxon>
    </lineage>
</organism>
<dbReference type="AlphaFoldDB" id="S3ZVH8"/>
<sequence length="53" mass="5541">MVPHPEQQRPARPGPRGPGGPISPGAPDVNAPLGRHAPAPLRGRHALTSRQAR</sequence>
<dbReference type="EMBL" id="AOPZ01000230">
    <property type="protein sequence ID" value="EPH42420.1"/>
    <property type="molecule type" value="Genomic_DNA"/>
</dbReference>
<evidence type="ECO:0000256" key="1">
    <source>
        <dbReference type="SAM" id="MobiDB-lite"/>
    </source>
</evidence>
<name>S3ZVH8_9ACTN</name>
<feature type="region of interest" description="Disordered" evidence="1">
    <location>
        <begin position="1"/>
        <end position="53"/>
    </location>
</feature>
<comment type="caution">
    <text evidence="2">The sequence shown here is derived from an EMBL/GenBank/DDBJ whole genome shotgun (WGS) entry which is preliminary data.</text>
</comment>
<feature type="compositionally biased region" description="Basic residues" evidence="1">
    <location>
        <begin position="42"/>
        <end position="53"/>
    </location>
</feature>
<protein>
    <submittedName>
        <fullName evidence="2">Uncharacterized protein</fullName>
    </submittedName>
</protein>
<keyword evidence="3" id="KW-1185">Reference proteome</keyword>
<dbReference type="PATRIC" id="fig|1286094.4.peg.4481"/>
<evidence type="ECO:0000313" key="3">
    <source>
        <dbReference type="Proteomes" id="UP000014629"/>
    </source>
</evidence>
<evidence type="ECO:0000313" key="2">
    <source>
        <dbReference type="EMBL" id="EPH42420.1"/>
    </source>
</evidence>
<reference evidence="2 3" key="1">
    <citation type="submission" date="2013-02" db="EMBL/GenBank/DDBJ databases">
        <title>Draft Genome Sequence of Streptomyces aurantiacus, Which Produces Setomimycin.</title>
        <authorList>
            <person name="Gruening B.A."/>
            <person name="Praeg A."/>
            <person name="Erxleben A."/>
            <person name="Guenther S."/>
            <person name="Mueller M."/>
        </authorList>
    </citation>
    <scope>NUCLEOTIDE SEQUENCE [LARGE SCALE GENOMIC DNA]</scope>
    <source>
        <strain evidence="2 3">JA 4570</strain>
    </source>
</reference>
<dbReference type="Proteomes" id="UP000014629">
    <property type="component" value="Unassembled WGS sequence"/>
</dbReference>